<dbReference type="GO" id="GO:0008139">
    <property type="term" value="F:nuclear localization sequence binding"/>
    <property type="evidence" value="ECO:0007669"/>
    <property type="project" value="EnsemblFungi"/>
</dbReference>
<proteinExistence type="inferred from homology"/>
<evidence type="ECO:0000256" key="1">
    <source>
        <dbReference type="ARBA" id="ARBA00004123"/>
    </source>
</evidence>
<evidence type="ECO:0000256" key="4">
    <source>
        <dbReference type="ARBA" id="ARBA00022490"/>
    </source>
</evidence>
<dbReference type="PROSITE" id="PS50077">
    <property type="entry name" value="HEAT_REPEAT"/>
    <property type="match status" value="1"/>
</dbReference>
<keyword evidence="5" id="KW-0677">Repeat</keyword>
<dbReference type="GO" id="GO:0031267">
    <property type="term" value="F:small GTPase binding"/>
    <property type="evidence" value="ECO:0007669"/>
    <property type="project" value="InterPro"/>
</dbReference>
<dbReference type="GO" id="GO:0034399">
    <property type="term" value="C:nuclear periphery"/>
    <property type="evidence" value="ECO:0007669"/>
    <property type="project" value="EnsemblFungi"/>
</dbReference>
<dbReference type="Pfam" id="PF13513">
    <property type="entry name" value="HEAT_EZ"/>
    <property type="match status" value="2"/>
</dbReference>
<gene>
    <name evidence="12" type="ORF">PACTADRAFT_38083</name>
</gene>
<evidence type="ECO:0000256" key="7">
    <source>
        <dbReference type="ARBA" id="ARBA00023242"/>
    </source>
</evidence>
<dbReference type="InterPro" id="IPR021133">
    <property type="entry name" value="HEAT_type_2"/>
</dbReference>
<dbReference type="AlphaFoldDB" id="A0A1E4U2K0"/>
<feature type="region of interest" description="Disordered" evidence="10">
    <location>
        <begin position="329"/>
        <end position="383"/>
    </location>
</feature>
<dbReference type="PANTHER" id="PTHR10527">
    <property type="entry name" value="IMPORTIN BETA"/>
    <property type="match status" value="1"/>
</dbReference>
<sequence>MSWSPDPQAVQQLTHVLAGTLSTSSKERAQAQEALDQARLLPDLDNYLLHILVNEKQANSQIRASAGLLLKNNILKNFTKKDQLLQKHVLDEILKGIIDNDGLVRNITGNVITSLFSMFGVELWPQVLSQLMDIASGAAGSIQSQEGAMSALSKICEDSIEKLDKDYNGERPLNYMIPKFIELTQSPSAKVRAQAILCINQGFRVMSQALLAHLNSYLSRLFVLATDESPSVRRNICSAFSNILETIPDKLLPHLDGVINYAIHSINDNNEEVSLEACEFLLSLSSSEIPQNIIKPKLPMIISTLLEKMVYSEVDIFLIEEMDSKNDADIEDKDNDIKPQMAKGKDSHKVASKDDKSNNRNGDTAFDADDDTEDEEDDQDGDLSEWNLRKCAAATLDVFASIIPEEIMGIVLPLLKDRITSPQWPIREAAILAFGAISEGCLELARDQLPELVPFLVDRLQDKEPRVRQITCWTLGRYSPWVCGEAHKGGQYAAYFMPTFQAVMMCALDNKKIVQEAACSSLANFIEAGDSELIGQLVEPLLTHFQKCFVKYQRKNLVILYDAVQTFVEKTGDKLSNNDKFIEVLLPPLIEKWHSLADDDKDLWPLLECMSSVAASLGESFAPYGMPVYDRAFKILANCVEQEKLCHSNPLIDYPEKDFMVTSIDLIDGLVQGLKLHSGRLILQNDQKSSVPLMQLLLSCFEDPTDDVRQSAYALLGDLAIFNLEEIVRPYLHLIIISIGNEISNRSFNSSAVVNNATWALGEIALRLSSQDLQPYLSNLVAVLLPLLNSTDVQSTVLENAAITIGRIGISSPQHLSQYLSEFLSTWSAHMKYLEENDEKDTAFRGMCNIIGSNPTNFLSNASSASGKSSLSKFLECIAYYEYPSDELSRIFVGLLNGYKSTLGDSFEREILSYMDGESREILKIRYGI</sequence>
<dbReference type="InterPro" id="IPR016024">
    <property type="entry name" value="ARM-type_fold"/>
</dbReference>
<evidence type="ECO:0000256" key="8">
    <source>
        <dbReference type="ARBA" id="ARBA00038423"/>
    </source>
</evidence>
<dbReference type="Gene3D" id="1.25.10.10">
    <property type="entry name" value="Leucine-rich Repeat Variant"/>
    <property type="match status" value="2"/>
</dbReference>
<feature type="compositionally biased region" description="Basic and acidic residues" evidence="10">
    <location>
        <begin position="343"/>
        <end position="358"/>
    </location>
</feature>
<dbReference type="GO" id="GO:0005934">
    <property type="term" value="C:cellular bud tip"/>
    <property type="evidence" value="ECO:0007669"/>
    <property type="project" value="EnsemblFungi"/>
</dbReference>
<keyword evidence="6" id="KW-0653">Protein transport</keyword>
<dbReference type="InterPro" id="IPR011989">
    <property type="entry name" value="ARM-like"/>
</dbReference>
<evidence type="ECO:0000313" key="13">
    <source>
        <dbReference type="Proteomes" id="UP000094236"/>
    </source>
</evidence>
<evidence type="ECO:0000256" key="9">
    <source>
        <dbReference type="PROSITE-ProRule" id="PRU00103"/>
    </source>
</evidence>
<protein>
    <recommendedName>
        <fullName evidence="11">Importin N-terminal domain-containing protein</fullName>
    </recommendedName>
</protein>
<keyword evidence="13" id="KW-1185">Reference proteome</keyword>
<dbReference type="PROSITE" id="PS50166">
    <property type="entry name" value="IMPORTIN_B_NT"/>
    <property type="match status" value="1"/>
</dbReference>
<dbReference type="SUPFAM" id="SSF48371">
    <property type="entry name" value="ARM repeat"/>
    <property type="match status" value="1"/>
</dbReference>
<evidence type="ECO:0000256" key="5">
    <source>
        <dbReference type="ARBA" id="ARBA00022737"/>
    </source>
</evidence>
<accession>A0A1E4U2K0</accession>
<dbReference type="InterPro" id="IPR040122">
    <property type="entry name" value="Importin_beta"/>
</dbReference>
<keyword evidence="7" id="KW-0539">Nucleus</keyword>
<evidence type="ECO:0000259" key="11">
    <source>
        <dbReference type="PROSITE" id="PS50166"/>
    </source>
</evidence>
<dbReference type="GO" id="GO:0006606">
    <property type="term" value="P:protein import into nucleus"/>
    <property type="evidence" value="ECO:0007669"/>
    <property type="project" value="EnsemblFungi"/>
</dbReference>
<dbReference type="GO" id="GO:0005935">
    <property type="term" value="C:cellular bud neck"/>
    <property type="evidence" value="ECO:0007669"/>
    <property type="project" value="EnsemblFungi"/>
</dbReference>
<reference evidence="13" key="1">
    <citation type="submission" date="2016-05" db="EMBL/GenBank/DDBJ databases">
        <title>Comparative genomics of biotechnologically important yeasts.</title>
        <authorList>
            <consortium name="DOE Joint Genome Institute"/>
            <person name="Riley R."/>
            <person name="Haridas S."/>
            <person name="Wolfe K.H."/>
            <person name="Lopes M.R."/>
            <person name="Hittinger C.T."/>
            <person name="Goker M."/>
            <person name="Salamov A."/>
            <person name="Wisecaver J."/>
            <person name="Long T.M."/>
            <person name="Aerts A.L."/>
            <person name="Barry K."/>
            <person name="Choi C."/>
            <person name="Clum A."/>
            <person name="Coughlan A.Y."/>
            <person name="Deshpande S."/>
            <person name="Douglass A.P."/>
            <person name="Hanson S.J."/>
            <person name="Klenk H.-P."/>
            <person name="Labutti K."/>
            <person name="Lapidus A."/>
            <person name="Lindquist E."/>
            <person name="Lipzen A."/>
            <person name="Meier-Kolthoff J.P."/>
            <person name="Ohm R.A."/>
            <person name="Otillar R.P."/>
            <person name="Pangilinan J."/>
            <person name="Peng Y."/>
            <person name="Rokas A."/>
            <person name="Rosa C.A."/>
            <person name="Scheuner C."/>
            <person name="Sibirny A.A."/>
            <person name="Slot J.C."/>
            <person name="Stielow J.B."/>
            <person name="Sun H."/>
            <person name="Kurtzman C.P."/>
            <person name="Blackwell M."/>
            <person name="Grigoriev I.V."/>
            <person name="Jeffries T.W."/>
        </authorList>
    </citation>
    <scope>NUCLEOTIDE SEQUENCE [LARGE SCALE GENOMIC DNA]</scope>
    <source>
        <strain evidence="13">NRRL Y-2460</strain>
    </source>
</reference>
<dbReference type="GO" id="GO:0010458">
    <property type="term" value="P:exit from mitosis"/>
    <property type="evidence" value="ECO:0007669"/>
    <property type="project" value="EnsemblFungi"/>
</dbReference>
<feature type="compositionally biased region" description="Acidic residues" evidence="10">
    <location>
        <begin position="366"/>
        <end position="383"/>
    </location>
</feature>
<dbReference type="GO" id="GO:0005829">
    <property type="term" value="C:cytosol"/>
    <property type="evidence" value="ECO:0007669"/>
    <property type="project" value="EnsemblFungi"/>
</dbReference>
<keyword evidence="4" id="KW-0963">Cytoplasm</keyword>
<organism evidence="12 13">
    <name type="scientific">Pachysolen tannophilus NRRL Y-2460</name>
    <dbReference type="NCBI Taxonomy" id="669874"/>
    <lineage>
        <taxon>Eukaryota</taxon>
        <taxon>Fungi</taxon>
        <taxon>Dikarya</taxon>
        <taxon>Ascomycota</taxon>
        <taxon>Saccharomycotina</taxon>
        <taxon>Pichiomycetes</taxon>
        <taxon>Pachysolenaceae</taxon>
        <taxon>Pachysolen</taxon>
    </lineage>
</organism>
<evidence type="ECO:0000256" key="10">
    <source>
        <dbReference type="SAM" id="MobiDB-lite"/>
    </source>
</evidence>
<evidence type="ECO:0000256" key="3">
    <source>
        <dbReference type="ARBA" id="ARBA00022448"/>
    </source>
</evidence>
<keyword evidence="3" id="KW-0813">Transport</keyword>
<dbReference type="InterPro" id="IPR001494">
    <property type="entry name" value="Importin-beta_N"/>
</dbReference>
<comment type="similarity">
    <text evidence="8">Belongs to the importin beta family. Importin beta-2 subfamily.</text>
</comment>
<dbReference type="Pfam" id="PF03810">
    <property type="entry name" value="IBN_N"/>
    <property type="match status" value="1"/>
</dbReference>
<evidence type="ECO:0000313" key="12">
    <source>
        <dbReference type="EMBL" id="ODV98220.1"/>
    </source>
</evidence>
<feature type="repeat" description="HEAT" evidence="9">
    <location>
        <begin position="452"/>
        <end position="488"/>
    </location>
</feature>
<dbReference type="FunFam" id="1.25.10.10:FF:000028">
    <property type="entry name" value="Transportin-1 isoform 1"/>
    <property type="match status" value="1"/>
</dbReference>
<dbReference type="OrthoDB" id="951172at2759"/>
<evidence type="ECO:0000256" key="6">
    <source>
        <dbReference type="ARBA" id="ARBA00022927"/>
    </source>
</evidence>
<evidence type="ECO:0000256" key="2">
    <source>
        <dbReference type="ARBA" id="ARBA00004496"/>
    </source>
</evidence>
<dbReference type="Proteomes" id="UP000094236">
    <property type="component" value="Unassembled WGS sequence"/>
</dbReference>
<dbReference type="SMART" id="SM00913">
    <property type="entry name" value="IBN_N"/>
    <property type="match status" value="1"/>
</dbReference>
<comment type="subcellular location">
    <subcellularLocation>
        <location evidence="2">Cytoplasm</location>
    </subcellularLocation>
    <subcellularLocation>
        <location evidence="1">Nucleus</location>
    </subcellularLocation>
</comment>
<feature type="domain" description="Importin N-terminal" evidence="11">
    <location>
        <begin position="31"/>
        <end position="108"/>
    </location>
</feature>
<dbReference type="EMBL" id="KV454011">
    <property type="protein sequence ID" value="ODV98220.1"/>
    <property type="molecule type" value="Genomic_DNA"/>
</dbReference>
<name>A0A1E4U2K0_PACTA</name>
<dbReference type="STRING" id="669874.A0A1E4U2K0"/>